<evidence type="ECO:0000313" key="3">
    <source>
        <dbReference type="Proteomes" id="UP000244005"/>
    </source>
</evidence>
<keyword evidence="1" id="KW-0732">Signal</keyword>
<dbReference type="EMBL" id="KZ772829">
    <property type="protein sequence ID" value="PTQ28617.1"/>
    <property type="molecule type" value="Genomic_DNA"/>
</dbReference>
<organism evidence="2 3">
    <name type="scientific">Marchantia polymorpha</name>
    <name type="common">Common liverwort</name>
    <name type="synonym">Marchantia aquatica</name>
    <dbReference type="NCBI Taxonomy" id="3197"/>
    <lineage>
        <taxon>Eukaryota</taxon>
        <taxon>Viridiplantae</taxon>
        <taxon>Streptophyta</taxon>
        <taxon>Embryophyta</taxon>
        <taxon>Marchantiophyta</taxon>
        <taxon>Marchantiopsida</taxon>
        <taxon>Marchantiidae</taxon>
        <taxon>Marchantiales</taxon>
        <taxon>Marchantiaceae</taxon>
        <taxon>Marchantia</taxon>
    </lineage>
</organism>
<protein>
    <submittedName>
        <fullName evidence="2">Uncharacterized protein</fullName>
    </submittedName>
</protein>
<feature type="signal peptide" evidence="1">
    <location>
        <begin position="1"/>
        <end position="24"/>
    </location>
</feature>
<evidence type="ECO:0000313" key="2">
    <source>
        <dbReference type="EMBL" id="PTQ28617.1"/>
    </source>
</evidence>
<name>A0A2R6W423_MARPO</name>
<proteinExistence type="predicted"/>
<sequence>MSYLRMSWLLVFLVFHQIQNHIISSDGMGRYFTASAFSMGENIGSDTEDFDHEGRMLESAEIRAWMKNEIKADHVEVRCQALKKGVLVKDFEYVTLKPDEEHLWSAEQIDLSPDRIICIIFWKVSYLIHDIYFADHNDPILTNWDIDESGLNRFYDGSGSVLVQTWREQKPPM</sequence>
<dbReference type="Gramene" id="Mp3g21020.1">
    <property type="protein sequence ID" value="Mp3g21020.1.cds1"/>
    <property type="gene ID" value="Mp3g21020"/>
</dbReference>
<dbReference type="Proteomes" id="UP000244005">
    <property type="component" value="Unassembled WGS sequence"/>
</dbReference>
<dbReference type="AlphaFoldDB" id="A0A2R6W423"/>
<gene>
    <name evidence="2" type="ORF">MARPO_0159s0031</name>
</gene>
<evidence type="ECO:0000256" key="1">
    <source>
        <dbReference type="SAM" id="SignalP"/>
    </source>
</evidence>
<accession>A0A2R6W423</accession>
<reference evidence="3" key="1">
    <citation type="journal article" date="2017" name="Cell">
        <title>Insights into land plant evolution garnered from the Marchantia polymorpha genome.</title>
        <authorList>
            <person name="Bowman J.L."/>
            <person name="Kohchi T."/>
            <person name="Yamato K.T."/>
            <person name="Jenkins J."/>
            <person name="Shu S."/>
            <person name="Ishizaki K."/>
            <person name="Yamaoka S."/>
            <person name="Nishihama R."/>
            <person name="Nakamura Y."/>
            <person name="Berger F."/>
            <person name="Adam C."/>
            <person name="Aki S.S."/>
            <person name="Althoff F."/>
            <person name="Araki T."/>
            <person name="Arteaga-Vazquez M.A."/>
            <person name="Balasubrmanian S."/>
            <person name="Barry K."/>
            <person name="Bauer D."/>
            <person name="Boehm C.R."/>
            <person name="Briginshaw L."/>
            <person name="Caballero-Perez J."/>
            <person name="Catarino B."/>
            <person name="Chen F."/>
            <person name="Chiyoda S."/>
            <person name="Chovatia M."/>
            <person name="Davies K.M."/>
            <person name="Delmans M."/>
            <person name="Demura T."/>
            <person name="Dierschke T."/>
            <person name="Dolan L."/>
            <person name="Dorantes-Acosta A.E."/>
            <person name="Eklund D.M."/>
            <person name="Florent S.N."/>
            <person name="Flores-Sandoval E."/>
            <person name="Fujiyama A."/>
            <person name="Fukuzawa H."/>
            <person name="Galik B."/>
            <person name="Grimanelli D."/>
            <person name="Grimwood J."/>
            <person name="Grossniklaus U."/>
            <person name="Hamada T."/>
            <person name="Haseloff J."/>
            <person name="Hetherington A.J."/>
            <person name="Higo A."/>
            <person name="Hirakawa Y."/>
            <person name="Hundley H.N."/>
            <person name="Ikeda Y."/>
            <person name="Inoue K."/>
            <person name="Inoue S.I."/>
            <person name="Ishida S."/>
            <person name="Jia Q."/>
            <person name="Kakita M."/>
            <person name="Kanazawa T."/>
            <person name="Kawai Y."/>
            <person name="Kawashima T."/>
            <person name="Kennedy M."/>
            <person name="Kinose K."/>
            <person name="Kinoshita T."/>
            <person name="Kohara Y."/>
            <person name="Koide E."/>
            <person name="Komatsu K."/>
            <person name="Kopischke S."/>
            <person name="Kubo M."/>
            <person name="Kyozuka J."/>
            <person name="Lagercrantz U."/>
            <person name="Lin S.S."/>
            <person name="Lindquist E."/>
            <person name="Lipzen A.M."/>
            <person name="Lu C.W."/>
            <person name="De Luna E."/>
            <person name="Martienssen R.A."/>
            <person name="Minamino N."/>
            <person name="Mizutani M."/>
            <person name="Mizutani M."/>
            <person name="Mochizuki N."/>
            <person name="Monte I."/>
            <person name="Mosher R."/>
            <person name="Nagasaki H."/>
            <person name="Nakagami H."/>
            <person name="Naramoto S."/>
            <person name="Nishitani K."/>
            <person name="Ohtani M."/>
            <person name="Okamoto T."/>
            <person name="Okumura M."/>
            <person name="Phillips J."/>
            <person name="Pollak B."/>
            <person name="Reinders A."/>
            <person name="Rovekamp M."/>
            <person name="Sano R."/>
            <person name="Sawa S."/>
            <person name="Schmid M.W."/>
            <person name="Shirakawa M."/>
            <person name="Solano R."/>
            <person name="Spunde A."/>
            <person name="Suetsugu N."/>
            <person name="Sugano S."/>
            <person name="Sugiyama A."/>
            <person name="Sun R."/>
            <person name="Suzuki Y."/>
            <person name="Takenaka M."/>
            <person name="Takezawa D."/>
            <person name="Tomogane H."/>
            <person name="Tsuzuki M."/>
            <person name="Ueda T."/>
            <person name="Umeda M."/>
            <person name="Ward J.M."/>
            <person name="Watanabe Y."/>
            <person name="Yazaki K."/>
            <person name="Yokoyama R."/>
            <person name="Yoshitake Y."/>
            <person name="Yotsui I."/>
            <person name="Zachgo S."/>
            <person name="Schmutz J."/>
        </authorList>
    </citation>
    <scope>NUCLEOTIDE SEQUENCE [LARGE SCALE GENOMIC DNA]</scope>
    <source>
        <strain evidence="3">Tak-1</strain>
    </source>
</reference>
<keyword evidence="3" id="KW-1185">Reference proteome</keyword>
<dbReference type="OrthoDB" id="10297113at2759"/>
<feature type="chain" id="PRO_5015311961" evidence="1">
    <location>
        <begin position="25"/>
        <end position="173"/>
    </location>
</feature>